<evidence type="ECO:0000259" key="1">
    <source>
        <dbReference type="Pfam" id="PF12697"/>
    </source>
</evidence>
<dbReference type="InterPro" id="IPR029058">
    <property type="entry name" value="AB_hydrolase_fold"/>
</dbReference>
<dbReference type="PATRIC" id="fig|1120928.5.peg.2974"/>
<dbReference type="STRING" id="202955.GCA_000759995_00180"/>
<gene>
    <name evidence="2" type="ORF">F990_02942</name>
</gene>
<dbReference type="Proteomes" id="UP000017404">
    <property type="component" value="Unassembled WGS sequence"/>
</dbReference>
<dbReference type="EMBL" id="AYEV01000035">
    <property type="protein sequence ID" value="ESK54172.1"/>
    <property type="molecule type" value="Genomic_DNA"/>
</dbReference>
<evidence type="ECO:0000313" key="3">
    <source>
        <dbReference type="Proteomes" id="UP000017404"/>
    </source>
</evidence>
<feature type="domain" description="AB hydrolase-1" evidence="1">
    <location>
        <begin position="13"/>
        <end position="250"/>
    </location>
</feature>
<comment type="caution">
    <text evidence="2">The sequence shown here is derived from an EMBL/GenBank/DDBJ whole genome shotgun (WGS) entry which is preliminary data.</text>
</comment>
<reference evidence="2 3" key="1">
    <citation type="submission" date="2013-10" db="EMBL/GenBank/DDBJ databases">
        <title>The Genome Sequence of Acinetobacter tjernbergiae CIP107465.</title>
        <authorList>
            <consortium name="The Broad Institute Genomics Platform"/>
            <consortium name="The Broad Institute Genome Sequencing Center for Infectious Disease"/>
            <person name="Cerqueira G."/>
            <person name="Feldgarden M."/>
            <person name="Courvalin P."/>
            <person name="Grillot-Courvalin C."/>
            <person name="Clermont D."/>
            <person name="Rocha E."/>
            <person name="Yoon E.-J."/>
            <person name="Nemec A."/>
            <person name="Young S.K."/>
            <person name="Zeng Q."/>
            <person name="Gargeya S."/>
            <person name="Fitzgerald M."/>
            <person name="Abouelleil A."/>
            <person name="Alvarado L."/>
            <person name="Berlin A.M."/>
            <person name="Chapman S.B."/>
            <person name="Gainer-Dewar J."/>
            <person name="Goldberg J."/>
            <person name="Gnerre S."/>
            <person name="Griggs A."/>
            <person name="Gujja S."/>
            <person name="Hansen M."/>
            <person name="Howarth C."/>
            <person name="Imamovic A."/>
            <person name="Ireland A."/>
            <person name="Larimer J."/>
            <person name="McCowan C."/>
            <person name="Murphy C."/>
            <person name="Pearson M."/>
            <person name="Poon T.W."/>
            <person name="Priest M."/>
            <person name="Roberts A."/>
            <person name="Saif S."/>
            <person name="Shea T."/>
            <person name="Sykes S."/>
            <person name="Wortman J."/>
            <person name="Nusbaum C."/>
            <person name="Birren B."/>
        </authorList>
    </citation>
    <scope>NUCLEOTIDE SEQUENCE [LARGE SCALE GENOMIC DNA]</scope>
    <source>
        <strain evidence="2 3">CIP 107465</strain>
    </source>
</reference>
<dbReference type="PANTHER" id="PTHR46438">
    <property type="entry name" value="ALPHA/BETA-HYDROLASES SUPERFAMILY PROTEIN"/>
    <property type="match status" value="1"/>
</dbReference>
<dbReference type="Pfam" id="PF12697">
    <property type="entry name" value="Abhydrolase_6"/>
    <property type="match status" value="1"/>
</dbReference>
<keyword evidence="3" id="KW-1185">Reference proteome</keyword>
<dbReference type="PRINTS" id="PR00111">
    <property type="entry name" value="ABHYDROLASE"/>
</dbReference>
<dbReference type="InterPro" id="IPR000073">
    <property type="entry name" value="AB_hydrolase_1"/>
</dbReference>
<dbReference type="eggNOG" id="COG0596">
    <property type="taxonomic scope" value="Bacteria"/>
</dbReference>
<dbReference type="SUPFAM" id="SSF53474">
    <property type="entry name" value="alpha/beta-Hydrolases"/>
    <property type="match status" value="1"/>
</dbReference>
<name>V2UVX8_9GAMM</name>
<evidence type="ECO:0000313" key="2">
    <source>
        <dbReference type="EMBL" id="ESK54172.1"/>
    </source>
</evidence>
<protein>
    <recommendedName>
        <fullName evidence="1">AB hydrolase-1 domain-containing protein</fullName>
    </recommendedName>
</protein>
<organism evidence="2 3">
    <name type="scientific">Acinetobacter tjernbergiae DSM 14971 = CIP 107465</name>
    <dbReference type="NCBI Taxonomy" id="1120928"/>
    <lineage>
        <taxon>Bacteria</taxon>
        <taxon>Pseudomonadati</taxon>
        <taxon>Pseudomonadota</taxon>
        <taxon>Gammaproteobacteria</taxon>
        <taxon>Moraxellales</taxon>
        <taxon>Moraxellaceae</taxon>
        <taxon>Acinetobacter</taxon>
    </lineage>
</organism>
<proteinExistence type="predicted"/>
<sequence length="259" mass="28739">MWNRLDVGSGRPLVLLHGIGMSHKAWNPIVPILSQSRRVIAFDVAGFGDSPKFDSNKEPTIQNLVEALAEQLREMGIHEPVDIVGNSMGGWMALEAARTGLASSVVAISPAGLWHESPAHVKTIFFSMRHAIKRMPTFSRRLMKFAVCRELLLAIPIGVGGRNIPELDAVSSLNDFNNASDFERTFSNAGRFIDGQNIKIPLTIAFGTKDWLLTRNNCQMKNELPTKLKWVEPRGWGHVPMWKDPHGVANLILENISAE</sequence>
<accession>V2UVX8</accession>
<dbReference type="PANTHER" id="PTHR46438:SF11">
    <property type="entry name" value="LIPASE-RELATED"/>
    <property type="match status" value="1"/>
</dbReference>
<dbReference type="OrthoDB" id="5853561at2"/>
<dbReference type="Gene3D" id="3.40.50.1820">
    <property type="entry name" value="alpha/beta hydrolase"/>
    <property type="match status" value="1"/>
</dbReference>
<dbReference type="AlphaFoldDB" id="V2UVX8"/>